<dbReference type="Gene3D" id="3.40.50.720">
    <property type="entry name" value="NAD(P)-binding Rossmann-like Domain"/>
    <property type="match status" value="1"/>
</dbReference>
<reference evidence="4" key="1">
    <citation type="submission" date="2018-07" db="EMBL/GenBank/DDBJ databases">
        <authorList>
            <person name="Quirk P.G."/>
            <person name="Krulwich T.A."/>
        </authorList>
    </citation>
    <scope>NUCLEOTIDE SEQUENCE</scope>
</reference>
<feature type="domain" description="XdhC Rossmann" evidence="2">
    <location>
        <begin position="185"/>
        <end position="331"/>
    </location>
</feature>
<dbReference type="InterPro" id="IPR003777">
    <property type="entry name" value="XdhC_CoxI"/>
</dbReference>
<dbReference type="Pfam" id="PF02625">
    <property type="entry name" value="XdhC_CoxI"/>
    <property type="match status" value="1"/>
</dbReference>
<accession>A0A380TL46</accession>
<dbReference type="AlphaFoldDB" id="A0A380TL46"/>
<evidence type="ECO:0000313" key="4">
    <source>
        <dbReference type="EMBL" id="SUS08441.1"/>
    </source>
</evidence>
<dbReference type="InterPro" id="IPR052698">
    <property type="entry name" value="MoCofactor_Util/Proc"/>
</dbReference>
<evidence type="ECO:0008006" key="5">
    <source>
        <dbReference type="Google" id="ProtNLM"/>
    </source>
</evidence>
<organism evidence="4">
    <name type="scientific">metagenome</name>
    <dbReference type="NCBI Taxonomy" id="256318"/>
    <lineage>
        <taxon>unclassified sequences</taxon>
        <taxon>metagenomes</taxon>
    </lineage>
</organism>
<sequence length="357" mass="36995">MVEILTQARAWLAEGRPIALACVVSTWGSSPFPVGSLMVIADDGNFAGAVSGGCVEAAVIAEAPAVVESGRPKLLTFGVSNETAWEVGLVCGGRMLVALFAVTGEAMIAALESAHAAGRATALVVELASGAHGILSLEGVAVEAGLSAAATDLGRRALAGAAGRATGEDSDGVIVVTFPGRWRIIAVGAVTITQALATLTEMLNYALVIVEPRAGFAEQQPAFQVPAIAPAQVLIAWPEEAFARLALDRQTAVVTLSHDPKIDDEALEAALGAGVFYIGALGSRRTHQARLQRLRQRGFREADLARIHGPVGLAIGGRSAPEIALSIMAEITQVRHALAVPDELAVRDAPHQRRQVP</sequence>
<proteinExistence type="predicted"/>
<dbReference type="Pfam" id="PF13478">
    <property type="entry name" value="XdhC_C"/>
    <property type="match status" value="1"/>
</dbReference>
<name>A0A380TL46_9ZZZZ</name>
<gene>
    <name evidence="3" type="ORF">DF3PB_250012</name>
    <name evidence="4" type="ORF">DF3PB_690002</name>
</gene>
<feature type="domain" description="XdhC- CoxI" evidence="1">
    <location>
        <begin position="11"/>
        <end position="78"/>
    </location>
</feature>
<dbReference type="EMBL" id="UIDG01000622">
    <property type="protein sequence ID" value="SUS08441.1"/>
    <property type="molecule type" value="Genomic_DNA"/>
</dbReference>
<dbReference type="InterPro" id="IPR027051">
    <property type="entry name" value="XdhC_Rossmann_dom"/>
</dbReference>
<evidence type="ECO:0000259" key="2">
    <source>
        <dbReference type="Pfam" id="PF13478"/>
    </source>
</evidence>
<evidence type="ECO:0000313" key="3">
    <source>
        <dbReference type="EMBL" id="SUS06182.1"/>
    </source>
</evidence>
<dbReference type="PANTHER" id="PTHR30388:SF4">
    <property type="entry name" value="MOLYBDENUM COFACTOR INSERTION CHAPERONE PAOD"/>
    <property type="match status" value="1"/>
</dbReference>
<dbReference type="EMBL" id="UIDG01000168">
    <property type="protein sequence ID" value="SUS06182.1"/>
    <property type="molecule type" value="Genomic_DNA"/>
</dbReference>
<protein>
    <recommendedName>
        <fullName evidence="5">Xanthine dehydrogenase accessory factor</fullName>
    </recommendedName>
</protein>
<dbReference type="PANTHER" id="PTHR30388">
    <property type="entry name" value="ALDEHYDE OXIDOREDUCTASE MOLYBDENUM COFACTOR ASSEMBLY PROTEIN"/>
    <property type="match status" value="1"/>
</dbReference>
<evidence type="ECO:0000259" key="1">
    <source>
        <dbReference type="Pfam" id="PF02625"/>
    </source>
</evidence>